<proteinExistence type="predicted"/>
<comment type="caution">
    <text evidence="1">The sequence shown here is derived from an EMBL/GenBank/DDBJ whole genome shotgun (WGS) entry which is preliminary data.</text>
</comment>
<evidence type="ECO:0000313" key="1">
    <source>
        <dbReference type="EMBL" id="KKL73699.1"/>
    </source>
</evidence>
<dbReference type="EMBL" id="LAZR01024881">
    <property type="protein sequence ID" value="KKL73699.1"/>
    <property type="molecule type" value="Genomic_DNA"/>
</dbReference>
<protein>
    <submittedName>
        <fullName evidence="1">Uncharacterized protein</fullName>
    </submittedName>
</protein>
<gene>
    <name evidence="1" type="ORF">LCGC14_2072300</name>
</gene>
<sequence length="62" mass="6413">AVADGLFDKRGNANFGKLKEDHPELFAAKRKVKGDIGEGTGGKIGGRTKDMNAAIRAAAGKS</sequence>
<dbReference type="AlphaFoldDB" id="A0A0F9EI76"/>
<reference evidence="1" key="1">
    <citation type="journal article" date="2015" name="Nature">
        <title>Complex archaea that bridge the gap between prokaryotes and eukaryotes.</title>
        <authorList>
            <person name="Spang A."/>
            <person name="Saw J.H."/>
            <person name="Jorgensen S.L."/>
            <person name="Zaremba-Niedzwiedzka K."/>
            <person name="Martijn J."/>
            <person name="Lind A.E."/>
            <person name="van Eijk R."/>
            <person name="Schleper C."/>
            <person name="Guy L."/>
            <person name="Ettema T.J."/>
        </authorList>
    </citation>
    <scope>NUCLEOTIDE SEQUENCE</scope>
</reference>
<organism evidence="1">
    <name type="scientific">marine sediment metagenome</name>
    <dbReference type="NCBI Taxonomy" id="412755"/>
    <lineage>
        <taxon>unclassified sequences</taxon>
        <taxon>metagenomes</taxon>
        <taxon>ecological metagenomes</taxon>
    </lineage>
</organism>
<feature type="non-terminal residue" evidence="1">
    <location>
        <position position="1"/>
    </location>
</feature>
<accession>A0A0F9EI76</accession>
<name>A0A0F9EI76_9ZZZZ</name>